<dbReference type="SUPFAM" id="SSF103491">
    <property type="entry name" value="Preprotein translocase SecY subunit"/>
    <property type="match status" value="1"/>
</dbReference>
<feature type="transmembrane region" description="Helical" evidence="2">
    <location>
        <begin position="162"/>
        <end position="183"/>
    </location>
</feature>
<accession>A0A642V8J1</accession>
<gene>
    <name evidence="3" type="ORF">TRICI_001715</name>
</gene>
<dbReference type="InterPro" id="IPR002208">
    <property type="entry name" value="SecY/SEC61-alpha"/>
</dbReference>
<feature type="transmembrane region" description="Helical" evidence="2">
    <location>
        <begin position="358"/>
        <end position="376"/>
    </location>
</feature>
<comment type="similarity">
    <text evidence="1">Belongs to the SecY/SEC61-alpha family.</text>
</comment>
<dbReference type="AlphaFoldDB" id="A0A642V8J1"/>
<feature type="transmembrane region" description="Helical" evidence="2">
    <location>
        <begin position="335"/>
        <end position="352"/>
    </location>
</feature>
<dbReference type="Gene3D" id="1.10.3370.10">
    <property type="entry name" value="SecY subunit domain"/>
    <property type="match status" value="1"/>
</dbReference>
<evidence type="ECO:0000256" key="2">
    <source>
        <dbReference type="SAM" id="Phobius"/>
    </source>
</evidence>
<feature type="transmembrane region" description="Helical" evidence="2">
    <location>
        <begin position="236"/>
        <end position="260"/>
    </location>
</feature>
<evidence type="ECO:0008006" key="5">
    <source>
        <dbReference type="Google" id="ProtNLM"/>
    </source>
</evidence>
<keyword evidence="2" id="KW-0812">Transmembrane</keyword>
<organism evidence="3 4">
    <name type="scientific">Trichomonascus ciferrii</name>
    <dbReference type="NCBI Taxonomy" id="44093"/>
    <lineage>
        <taxon>Eukaryota</taxon>
        <taxon>Fungi</taxon>
        <taxon>Dikarya</taxon>
        <taxon>Ascomycota</taxon>
        <taxon>Saccharomycotina</taxon>
        <taxon>Dipodascomycetes</taxon>
        <taxon>Dipodascales</taxon>
        <taxon>Trichomonascaceae</taxon>
        <taxon>Trichomonascus</taxon>
        <taxon>Trichomonascus ciferrii complex</taxon>
    </lineage>
</organism>
<sequence>MHYVRVLEKSRNPSPDSMKQTLESGVCRHKSVSTCLFHDTNKCSFWVALAVVFSGQYGPASELGAGGTVLIVVQLLVAGLFVIYADEILQKGYSWGSGISFFTTLTVTQQVMWRGFSFSSEDFGRGNEFIGAVPALFQLLWNRKSFNQALMEAFYRKHLPNLFEFYGVALIFGIMVYLQSFRYDISIKSTRVKSPAQNYPIRLLYTGNLPVLFIAALTSNLFRISQALYRQFPENLLVRLLGTWTLKAGTSHVVAVSGLAYYLQPPFSLVEALWDPIKTVIYAGMVVFGCTVFARVWTEHSGGSPRDVAKTFKNQSIVILGMRDASVIKELKKHIPVAAGIGGAVIGGLSVASDLLGALGNGTAIVVGILAIYNYFEILAQEGGLPNSFMPGQ</sequence>
<comment type="caution">
    <text evidence="3">The sequence shown here is derived from an EMBL/GenBank/DDBJ whole genome shotgun (WGS) entry which is preliminary data.</text>
</comment>
<dbReference type="OrthoDB" id="420669at2759"/>
<feature type="transmembrane region" description="Helical" evidence="2">
    <location>
        <begin position="203"/>
        <end position="224"/>
    </location>
</feature>
<keyword evidence="2" id="KW-0472">Membrane</keyword>
<dbReference type="Proteomes" id="UP000761534">
    <property type="component" value="Unassembled WGS sequence"/>
</dbReference>
<evidence type="ECO:0000313" key="4">
    <source>
        <dbReference type="Proteomes" id="UP000761534"/>
    </source>
</evidence>
<feature type="transmembrane region" description="Helical" evidence="2">
    <location>
        <begin position="280"/>
        <end position="297"/>
    </location>
</feature>
<proteinExistence type="inferred from homology"/>
<name>A0A642V8J1_9ASCO</name>
<dbReference type="PIRSF" id="PIRSF004557">
    <property type="entry name" value="SecY"/>
    <property type="match status" value="1"/>
</dbReference>
<dbReference type="Pfam" id="PF00344">
    <property type="entry name" value="SecY"/>
    <property type="match status" value="1"/>
</dbReference>
<dbReference type="PANTHER" id="PTHR10906">
    <property type="entry name" value="SECY/SEC61-ALPHA FAMILY MEMBER"/>
    <property type="match status" value="1"/>
</dbReference>
<evidence type="ECO:0000313" key="3">
    <source>
        <dbReference type="EMBL" id="KAA8916131.1"/>
    </source>
</evidence>
<dbReference type="VEuPathDB" id="FungiDB:TRICI_001715"/>
<dbReference type="GO" id="GO:0015031">
    <property type="term" value="P:protein transport"/>
    <property type="evidence" value="ECO:0007669"/>
    <property type="project" value="InterPro"/>
</dbReference>
<dbReference type="GO" id="GO:0016020">
    <property type="term" value="C:membrane"/>
    <property type="evidence" value="ECO:0007669"/>
    <property type="project" value="InterPro"/>
</dbReference>
<protein>
    <recommendedName>
        <fullName evidence="5">Translocon Sec61/SecY plug domain-containing protein</fullName>
    </recommendedName>
</protein>
<dbReference type="InterPro" id="IPR023201">
    <property type="entry name" value="SecY_dom_sf"/>
</dbReference>
<evidence type="ECO:0000256" key="1">
    <source>
        <dbReference type="RuleBase" id="RU004349"/>
    </source>
</evidence>
<feature type="transmembrane region" description="Helical" evidence="2">
    <location>
        <begin position="63"/>
        <end position="85"/>
    </location>
</feature>
<reference evidence="3" key="1">
    <citation type="journal article" date="2019" name="G3 (Bethesda)">
        <title>Genome Assemblies of Two Rare Opportunistic Yeast Pathogens: Diutina rugosa (syn. Candida rugosa) and Trichomonascus ciferrii (syn. Candida ciferrii).</title>
        <authorList>
            <person name="Mixao V."/>
            <person name="Saus E."/>
            <person name="Hansen A.P."/>
            <person name="Lass-Florl C."/>
            <person name="Gabaldon T."/>
        </authorList>
    </citation>
    <scope>NUCLEOTIDE SEQUENCE</scope>
    <source>
        <strain evidence="3">CBS 4856</strain>
    </source>
</reference>
<dbReference type="EMBL" id="SWFS01000122">
    <property type="protein sequence ID" value="KAA8916131.1"/>
    <property type="molecule type" value="Genomic_DNA"/>
</dbReference>
<keyword evidence="4" id="KW-1185">Reference proteome</keyword>
<feature type="transmembrane region" description="Helical" evidence="2">
    <location>
        <begin position="92"/>
        <end position="111"/>
    </location>
</feature>
<keyword evidence="2" id="KW-1133">Transmembrane helix</keyword>